<dbReference type="EMBL" id="JBGMDY010000006">
    <property type="protein sequence ID" value="KAL2331473.1"/>
    <property type="molecule type" value="Genomic_DNA"/>
</dbReference>
<dbReference type="InterPro" id="IPR000014">
    <property type="entry name" value="PAS"/>
</dbReference>
<name>A0ABD1M7E7_9FABA</name>
<dbReference type="SUPFAM" id="SSF55785">
    <property type="entry name" value="PYP-like sensor domain (PAS domain)"/>
    <property type="match status" value="1"/>
</dbReference>
<keyword evidence="3" id="KW-0285">Flavoprotein</keyword>
<sequence length="189" mass="21225">MSGTLTGADWWNLMEEERVPNPSLPAHPIVFASPASLKLTGYARPEVLNRYAALLQGPFTSRSSLLQIREAIRAERTAQLVLLSYRKDGSPFWILLRVSPVFGPRSAAVVHFLAVQVPLLHHRPSSPIRDLSFRCCCHKEVLADSFSDFNCHSSFDQLLQEPGVRADCVYKQIGQGAIQRWDAPPNFRE</sequence>
<dbReference type="CDD" id="cd00130">
    <property type="entry name" value="PAS"/>
    <property type="match status" value="1"/>
</dbReference>
<keyword evidence="2" id="KW-0716">Sensory transduction</keyword>
<dbReference type="Gene3D" id="3.30.450.20">
    <property type="entry name" value="PAS domain"/>
    <property type="match status" value="1"/>
</dbReference>
<dbReference type="PANTHER" id="PTHR47429:SF2">
    <property type="entry name" value="PROTEIN TWIN LOV 1"/>
    <property type="match status" value="1"/>
</dbReference>
<evidence type="ECO:0000256" key="4">
    <source>
        <dbReference type="ARBA" id="ARBA00022643"/>
    </source>
</evidence>
<keyword evidence="6" id="KW-0675">Receptor</keyword>
<evidence type="ECO:0000256" key="6">
    <source>
        <dbReference type="ARBA" id="ARBA00023170"/>
    </source>
</evidence>
<evidence type="ECO:0000256" key="3">
    <source>
        <dbReference type="ARBA" id="ARBA00022630"/>
    </source>
</evidence>
<dbReference type="AlphaFoldDB" id="A0ABD1M7E7"/>
<accession>A0ABD1M7E7</accession>
<dbReference type="PANTHER" id="PTHR47429">
    <property type="entry name" value="PROTEIN TWIN LOV 1"/>
    <property type="match status" value="1"/>
</dbReference>
<dbReference type="Pfam" id="PF13426">
    <property type="entry name" value="PAS_9"/>
    <property type="match status" value="1"/>
</dbReference>
<evidence type="ECO:0000259" key="7">
    <source>
        <dbReference type="Pfam" id="PF13426"/>
    </source>
</evidence>
<dbReference type="NCBIfam" id="TIGR00229">
    <property type="entry name" value="sensory_box"/>
    <property type="match status" value="1"/>
</dbReference>
<keyword evidence="1" id="KW-0600">Photoreceptor protein</keyword>
<evidence type="ECO:0000256" key="2">
    <source>
        <dbReference type="ARBA" id="ARBA00022606"/>
    </source>
</evidence>
<reference evidence="8 9" key="1">
    <citation type="submission" date="2024-08" db="EMBL/GenBank/DDBJ databases">
        <title>Insights into the chromosomal genome structure of Flemingia macrophylla.</title>
        <authorList>
            <person name="Ding Y."/>
            <person name="Zhao Y."/>
            <person name="Bi W."/>
            <person name="Wu M."/>
            <person name="Zhao G."/>
            <person name="Gong Y."/>
            <person name="Li W."/>
            <person name="Zhang P."/>
        </authorList>
    </citation>
    <scope>NUCLEOTIDE SEQUENCE [LARGE SCALE GENOMIC DNA]</scope>
    <source>
        <strain evidence="8">DYQJB</strain>
        <tissue evidence="8">Leaf</tissue>
    </source>
</reference>
<comment type="caution">
    <text evidence="8">The sequence shown here is derived from an EMBL/GenBank/DDBJ whole genome shotgun (WGS) entry which is preliminary data.</text>
</comment>
<evidence type="ECO:0000313" key="8">
    <source>
        <dbReference type="EMBL" id="KAL2331473.1"/>
    </source>
</evidence>
<keyword evidence="9" id="KW-1185">Reference proteome</keyword>
<protein>
    <recommendedName>
        <fullName evidence="7">PAS domain-containing protein</fullName>
    </recommendedName>
</protein>
<dbReference type="InterPro" id="IPR035965">
    <property type="entry name" value="PAS-like_dom_sf"/>
</dbReference>
<dbReference type="Proteomes" id="UP001603857">
    <property type="component" value="Unassembled WGS sequence"/>
</dbReference>
<evidence type="ECO:0000256" key="1">
    <source>
        <dbReference type="ARBA" id="ARBA00022543"/>
    </source>
</evidence>
<evidence type="ECO:0000256" key="5">
    <source>
        <dbReference type="ARBA" id="ARBA00022991"/>
    </source>
</evidence>
<gene>
    <name evidence="8" type="ORF">Fmac_019054</name>
</gene>
<keyword evidence="4" id="KW-0288">FMN</keyword>
<proteinExistence type="predicted"/>
<organism evidence="8 9">
    <name type="scientific">Flemingia macrophylla</name>
    <dbReference type="NCBI Taxonomy" id="520843"/>
    <lineage>
        <taxon>Eukaryota</taxon>
        <taxon>Viridiplantae</taxon>
        <taxon>Streptophyta</taxon>
        <taxon>Embryophyta</taxon>
        <taxon>Tracheophyta</taxon>
        <taxon>Spermatophyta</taxon>
        <taxon>Magnoliopsida</taxon>
        <taxon>eudicotyledons</taxon>
        <taxon>Gunneridae</taxon>
        <taxon>Pentapetalae</taxon>
        <taxon>rosids</taxon>
        <taxon>fabids</taxon>
        <taxon>Fabales</taxon>
        <taxon>Fabaceae</taxon>
        <taxon>Papilionoideae</taxon>
        <taxon>50 kb inversion clade</taxon>
        <taxon>NPAAA clade</taxon>
        <taxon>indigoferoid/millettioid clade</taxon>
        <taxon>Phaseoleae</taxon>
        <taxon>Flemingia</taxon>
    </lineage>
</organism>
<evidence type="ECO:0000313" key="9">
    <source>
        <dbReference type="Proteomes" id="UP001603857"/>
    </source>
</evidence>
<dbReference type="GO" id="GO:0009881">
    <property type="term" value="F:photoreceptor activity"/>
    <property type="evidence" value="ECO:0007669"/>
    <property type="project" value="UniProtKB-KW"/>
</dbReference>
<keyword evidence="5" id="KW-0157">Chromophore</keyword>
<feature type="domain" description="PAS" evidence="7">
    <location>
        <begin position="26"/>
        <end position="115"/>
    </location>
</feature>